<feature type="transmembrane region" description="Helical" evidence="9">
    <location>
        <begin position="352"/>
        <end position="375"/>
    </location>
</feature>
<feature type="transmembrane region" description="Helical" evidence="9">
    <location>
        <begin position="125"/>
        <end position="141"/>
    </location>
</feature>
<evidence type="ECO:0000313" key="10">
    <source>
        <dbReference type="EMBL" id="MBB3057002.1"/>
    </source>
</evidence>
<dbReference type="Pfam" id="PF13520">
    <property type="entry name" value="AA_permease_2"/>
    <property type="match status" value="1"/>
</dbReference>
<feature type="transmembrane region" description="Helical" evidence="9">
    <location>
        <begin position="153"/>
        <end position="174"/>
    </location>
</feature>
<organism evidence="10 11">
    <name type="scientific">Mucilaginibacter gotjawali</name>
    <dbReference type="NCBI Taxonomy" id="1550579"/>
    <lineage>
        <taxon>Bacteria</taxon>
        <taxon>Pseudomonadati</taxon>
        <taxon>Bacteroidota</taxon>
        <taxon>Sphingobacteriia</taxon>
        <taxon>Sphingobacteriales</taxon>
        <taxon>Sphingobacteriaceae</taxon>
        <taxon>Mucilaginibacter</taxon>
    </lineage>
</organism>
<evidence type="ECO:0000256" key="8">
    <source>
        <dbReference type="ARBA" id="ARBA00045636"/>
    </source>
</evidence>
<keyword evidence="6 9" id="KW-1133">Transmembrane helix</keyword>
<evidence type="ECO:0000256" key="3">
    <source>
        <dbReference type="ARBA" id="ARBA00021069"/>
    </source>
</evidence>
<keyword evidence="4" id="KW-1003">Cell membrane</keyword>
<dbReference type="PIRSF" id="PIRSF006060">
    <property type="entry name" value="AA_transporter"/>
    <property type="match status" value="1"/>
</dbReference>
<sequence>MSGSEPGKIGLWASTSLVVGNMIGAGIFLVPAAMASYGSISLLGWLFSGIGTFFLAKVFANLSKMLPTATGGPYAYTHHAFGDFAGFLVAWGYWLSNVCSLAAVAISLISALSTFFPVLDKSATAAIITGLGFIWLVTWLNNRGIKTSGNVQLITTVAKLLPLVVIAIGGLFFIRLQNFHPFNSSGKSVFEGISSTAAITMYSFLGIECASIPAGNVKNPKKTISRATMLGLAVTALVYILGSISIMGIIPQKTLMHSVTPYADAAVIMFGNSARYWASAGVAVAAFGALNGWTLVQGQFPYAVAKDKLFPSFFSRLNDNGAPYAAIIVNSVFVSLFMVMNFTKGLVEQFKFLILLTTLTTLVPYLFCAAGYIIIRFDKKHLHSGGWASAILIGSLAFAYSLWAVAGSGQDTVYYGFLLLMAGIPFYVWSVYKKNTVADRQ</sequence>
<evidence type="ECO:0000256" key="4">
    <source>
        <dbReference type="ARBA" id="ARBA00022475"/>
    </source>
</evidence>
<dbReference type="InterPro" id="IPR050367">
    <property type="entry name" value="APC_superfamily"/>
</dbReference>
<gene>
    <name evidence="10" type="ORF">FHS11_003430</name>
</gene>
<evidence type="ECO:0000256" key="6">
    <source>
        <dbReference type="ARBA" id="ARBA00022989"/>
    </source>
</evidence>
<feature type="transmembrane region" description="Helical" evidence="9">
    <location>
        <begin position="74"/>
        <end position="94"/>
    </location>
</feature>
<evidence type="ECO:0000313" key="11">
    <source>
        <dbReference type="Proteomes" id="UP000539265"/>
    </source>
</evidence>
<evidence type="ECO:0000256" key="9">
    <source>
        <dbReference type="SAM" id="Phobius"/>
    </source>
</evidence>
<dbReference type="Proteomes" id="UP000539265">
    <property type="component" value="Unassembled WGS sequence"/>
</dbReference>
<feature type="transmembrane region" description="Helical" evidence="9">
    <location>
        <begin position="227"/>
        <end position="250"/>
    </location>
</feature>
<dbReference type="AlphaFoldDB" id="A0A839SI10"/>
<keyword evidence="11" id="KW-1185">Reference proteome</keyword>
<dbReference type="EMBL" id="JACHWX010000011">
    <property type="protein sequence ID" value="MBB3057002.1"/>
    <property type="molecule type" value="Genomic_DNA"/>
</dbReference>
<feature type="transmembrane region" description="Helical" evidence="9">
    <location>
        <begin position="276"/>
        <end position="300"/>
    </location>
</feature>
<feature type="transmembrane region" description="Helical" evidence="9">
    <location>
        <begin position="42"/>
        <end position="62"/>
    </location>
</feature>
<dbReference type="PANTHER" id="PTHR42770:SF18">
    <property type="entry name" value="ARGININE_AGMATINE ANTIPORTER"/>
    <property type="match status" value="1"/>
</dbReference>
<dbReference type="GO" id="GO:0022857">
    <property type="term" value="F:transmembrane transporter activity"/>
    <property type="evidence" value="ECO:0007669"/>
    <property type="project" value="InterPro"/>
</dbReference>
<protein>
    <recommendedName>
        <fullName evidence="3">Arginine/agmatine antiporter</fullName>
    </recommendedName>
</protein>
<feature type="transmembrane region" description="Helical" evidence="9">
    <location>
        <begin position="12"/>
        <end position="30"/>
    </location>
</feature>
<comment type="subcellular location">
    <subcellularLocation>
        <location evidence="1">Cell membrane</location>
        <topology evidence="1">Multi-pass membrane protein</topology>
    </subcellularLocation>
</comment>
<feature type="transmembrane region" description="Helical" evidence="9">
    <location>
        <begin position="412"/>
        <end position="432"/>
    </location>
</feature>
<keyword evidence="7 9" id="KW-0472">Membrane</keyword>
<comment type="caution">
    <text evidence="10">The sequence shown here is derived from an EMBL/GenBank/DDBJ whole genome shotgun (WGS) entry which is preliminary data.</text>
</comment>
<accession>A0A839SI10</accession>
<dbReference type="OrthoDB" id="9806937at2"/>
<reference evidence="10" key="1">
    <citation type="submission" date="2020-08" db="EMBL/GenBank/DDBJ databases">
        <title>Genomic Encyclopedia of Type Strains, Phase III (KMG-III): the genomes of soil and plant-associated and newly described type strains.</title>
        <authorList>
            <person name="Whitman W."/>
        </authorList>
    </citation>
    <scope>NUCLEOTIDE SEQUENCE [LARGE SCALE GENOMIC DNA]</scope>
    <source>
        <strain evidence="10">CECT 8628</strain>
    </source>
</reference>
<feature type="transmembrane region" description="Helical" evidence="9">
    <location>
        <begin position="387"/>
        <end position="406"/>
    </location>
</feature>
<evidence type="ECO:0000256" key="7">
    <source>
        <dbReference type="ARBA" id="ARBA00023136"/>
    </source>
</evidence>
<dbReference type="InterPro" id="IPR002293">
    <property type="entry name" value="AA/rel_permease1"/>
</dbReference>
<proteinExistence type="inferred from homology"/>
<feature type="transmembrane region" description="Helical" evidence="9">
    <location>
        <begin position="321"/>
        <end position="340"/>
    </location>
</feature>
<keyword evidence="5 9" id="KW-0812">Transmembrane</keyword>
<feature type="transmembrane region" description="Helical" evidence="9">
    <location>
        <begin position="101"/>
        <end position="119"/>
    </location>
</feature>
<evidence type="ECO:0000256" key="5">
    <source>
        <dbReference type="ARBA" id="ARBA00022692"/>
    </source>
</evidence>
<dbReference type="Gene3D" id="1.20.1740.10">
    <property type="entry name" value="Amino acid/polyamine transporter I"/>
    <property type="match status" value="1"/>
</dbReference>
<feature type="transmembrane region" description="Helical" evidence="9">
    <location>
        <begin position="194"/>
        <end position="215"/>
    </location>
</feature>
<comment type="similarity">
    <text evidence="2">Belongs to the amino acid-polyamine-organocation (APC) superfamily. Basic amino acid/polyamine antiporter (APA) (TC 2.A.3.2) family.</text>
</comment>
<dbReference type="PANTHER" id="PTHR42770">
    <property type="entry name" value="AMINO ACID TRANSPORTER-RELATED"/>
    <property type="match status" value="1"/>
</dbReference>
<dbReference type="GO" id="GO:0005886">
    <property type="term" value="C:plasma membrane"/>
    <property type="evidence" value="ECO:0007669"/>
    <property type="project" value="UniProtKB-SubCell"/>
</dbReference>
<evidence type="ECO:0000256" key="1">
    <source>
        <dbReference type="ARBA" id="ARBA00004651"/>
    </source>
</evidence>
<dbReference type="RefSeq" id="WP_096355732.1">
    <property type="nucleotide sequence ID" value="NZ_AP017313.1"/>
</dbReference>
<evidence type="ECO:0000256" key="2">
    <source>
        <dbReference type="ARBA" id="ARBA00008220"/>
    </source>
</evidence>
<name>A0A839SI10_9SPHI</name>
<comment type="function">
    <text evidence="8">Major component of the acid-resistance (AR) system allowing enteric pathogens to survive the acidic environment in the stomach. Exchanges extracellular arginine for its intracellular decarboxylation product agmatine (Agm) thereby expelling intracellular protons. Probably undergoes several conformational states in order to translocate the substrate across the membrane; keeps the substrate accessible to only 1 side of the membrane at a time by opening and closing 3 membrane-internal gates.</text>
</comment>